<evidence type="ECO:0000313" key="2">
    <source>
        <dbReference type="Proteomes" id="UP000724874"/>
    </source>
</evidence>
<name>A0A9P5NV27_GYMJU</name>
<dbReference type="AlphaFoldDB" id="A0A9P5NV27"/>
<sequence length="265" mass="28790">MKKCSKLEDSKCTLLTANNGCFKCHHFNQDHNSKNCPNDFPDGDGYKKITAMCNATGNMPKKRTGSSASSSARPVAVVVPEAAETSKSDSEDIVGAVIPNTVLGNGTNSEDDVSSPFHSKHLSLKFRVLAHHLDFRLIFAGLLDTGTHLILISPETADELQLEHFTLKKPKTVSVAISNGQKKSMSLSQYVKLSITTLDNAWTSKTVHALVAPGLCMPIILGLPFLLHNKLVIDPDSCTCIDKTTGYDLLNPPVIVPQYHHLCPK</sequence>
<proteinExistence type="predicted"/>
<protein>
    <submittedName>
        <fullName evidence="1">Uncharacterized protein</fullName>
    </submittedName>
</protein>
<keyword evidence="2" id="KW-1185">Reference proteome</keyword>
<reference evidence="1" key="1">
    <citation type="submission" date="2020-11" db="EMBL/GenBank/DDBJ databases">
        <authorList>
            <consortium name="DOE Joint Genome Institute"/>
            <person name="Ahrendt S."/>
            <person name="Riley R."/>
            <person name="Andreopoulos W."/>
            <person name="LaButti K."/>
            <person name="Pangilinan J."/>
            <person name="Ruiz-duenas F.J."/>
            <person name="Barrasa J.M."/>
            <person name="Sanchez-Garcia M."/>
            <person name="Camarero S."/>
            <person name="Miyauchi S."/>
            <person name="Serrano A."/>
            <person name="Linde D."/>
            <person name="Babiker R."/>
            <person name="Drula E."/>
            <person name="Ayuso-Fernandez I."/>
            <person name="Pacheco R."/>
            <person name="Padilla G."/>
            <person name="Ferreira P."/>
            <person name="Barriuso J."/>
            <person name="Kellner H."/>
            <person name="Castanera R."/>
            <person name="Alfaro M."/>
            <person name="Ramirez L."/>
            <person name="Pisabarro A.G."/>
            <person name="Kuo A."/>
            <person name="Tritt A."/>
            <person name="Lipzen A."/>
            <person name="He G."/>
            <person name="Yan M."/>
            <person name="Ng V."/>
            <person name="Cullen D."/>
            <person name="Martin F."/>
            <person name="Rosso M.-N."/>
            <person name="Henrissat B."/>
            <person name="Hibbett D."/>
            <person name="Martinez A.T."/>
            <person name="Grigoriev I.V."/>
        </authorList>
    </citation>
    <scope>NUCLEOTIDE SEQUENCE</scope>
    <source>
        <strain evidence="1">AH 44721</strain>
    </source>
</reference>
<evidence type="ECO:0000313" key="1">
    <source>
        <dbReference type="EMBL" id="KAF8905120.1"/>
    </source>
</evidence>
<gene>
    <name evidence="1" type="ORF">CPB84DRAFT_1845198</name>
</gene>
<dbReference type="Proteomes" id="UP000724874">
    <property type="component" value="Unassembled WGS sequence"/>
</dbReference>
<accession>A0A9P5NV27</accession>
<dbReference type="InterPro" id="IPR021109">
    <property type="entry name" value="Peptidase_aspartic_dom_sf"/>
</dbReference>
<dbReference type="EMBL" id="JADNYJ010000024">
    <property type="protein sequence ID" value="KAF8905120.1"/>
    <property type="molecule type" value="Genomic_DNA"/>
</dbReference>
<dbReference type="OrthoDB" id="2369050at2759"/>
<dbReference type="CDD" id="cd00303">
    <property type="entry name" value="retropepsin_like"/>
    <property type="match status" value="1"/>
</dbReference>
<comment type="caution">
    <text evidence="1">The sequence shown here is derived from an EMBL/GenBank/DDBJ whole genome shotgun (WGS) entry which is preliminary data.</text>
</comment>
<organism evidence="1 2">
    <name type="scientific">Gymnopilus junonius</name>
    <name type="common">Spectacular rustgill mushroom</name>
    <name type="synonym">Gymnopilus spectabilis subsp. junonius</name>
    <dbReference type="NCBI Taxonomy" id="109634"/>
    <lineage>
        <taxon>Eukaryota</taxon>
        <taxon>Fungi</taxon>
        <taxon>Dikarya</taxon>
        <taxon>Basidiomycota</taxon>
        <taxon>Agaricomycotina</taxon>
        <taxon>Agaricomycetes</taxon>
        <taxon>Agaricomycetidae</taxon>
        <taxon>Agaricales</taxon>
        <taxon>Agaricineae</taxon>
        <taxon>Hymenogastraceae</taxon>
        <taxon>Gymnopilus</taxon>
    </lineage>
</organism>
<dbReference type="Pfam" id="PF13650">
    <property type="entry name" value="Asp_protease_2"/>
    <property type="match status" value="1"/>
</dbReference>
<dbReference type="Gene3D" id="2.40.70.10">
    <property type="entry name" value="Acid Proteases"/>
    <property type="match status" value="1"/>
</dbReference>